<keyword evidence="2" id="KW-1185">Reference proteome</keyword>
<name>A0ABX9DNI9_9BACT</name>
<proteinExistence type="predicted"/>
<dbReference type="EMBL" id="QLTQ01000026">
    <property type="protein sequence ID" value="RAS43134.1"/>
    <property type="molecule type" value="Genomic_DNA"/>
</dbReference>
<evidence type="ECO:0000313" key="1">
    <source>
        <dbReference type="EMBL" id="RAS43134.1"/>
    </source>
</evidence>
<reference evidence="1 2" key="1">
    <citation type="submission" date="2018-06" db="EMBL/GenBank/DDBJ databases">
        <title>Genomic Encyclopedia of Archaeal and Bacterial Type Strains, Phase II (KMG-II): from individual species to whole genera.</title>
        <authorList>
            <person name="Goeker M."/>
        </authorList>
    </citation>
    <scope>NUCLEOTIDE SEQUENCE [LARGE SCALE GENOMIC DNA]</scope>
    <source>
        <strain evidence="1 2">DSM 18710</strain>
    </source>
</reference>
<sequence length="39" mass="4687">MFITYKNVMDIYTERRNVVMKLLLVRITVLLYALSKFCS</sequence>
<dbReference type="Proteomes" id="UP000249852">
    <property type="component" value="Unassembled WGS sequence"/>
</dbReference>
<accession>A0ABX9DNI9</accession>
<evidence type="ECO:0000313" key="2">
    <source>
        <dbReference type="Proteomes" id="UP000249852"/>
    </source>
</evidence>
<organism evidence="1 2">
    <name type="scientific">Prevotella pallens</name>
    <dbReference type="NCBI Taxonomy" id="60133"/>
    <lineage>
        <taxon>Bacteria</taxon>
        <taxon>Pseudomonadati</taxon>
        <taxon>Bacteroidota</taxon>
        <taxon>Bacteroidia</taxon>
        <taxon>Bacteroidales</taxon>
        <taxon>Prevotellaceae</taxon>
        <taxon>Prevotella</taxon>
    </lineage>
</organism>
<comment type="caution">
    <text evidence="1">The sequence shown here is derived from an EMBL/GenBank/DDBJ whole genome shotgun (WGS) entry which is preliminary data.</text>
</comment>
<protein>
    <submittedName>
        <fullName evidence="1">Uncharacterized protein</fullName>
    </submittedName>
</protein>
<gene>
    <name evidence="1" type="ORF">BC673_12616</name>
</gene>